<evidence type="ECO:0000256" key="1">
    <source>
        <dbReference type="SAM" id="MobiDB-lite"/>
    </source>
</evidence>
<sequence length="109" mass="12306">MSQIPVPDLKKLINNVWRKGVLDSDKSAPLYEDDEDGEAKQDDDNDNDEVELVCFVPWDEEQMSLLVRDLGHVPIIQAAWKDGEDIGQLLCLTLTDDHEDNEEGEVVAL</sequence>
<feature type="region of interest" description="Disordered" evidence="1">
    <location>
        <begin position="26"/>
        <end position="48"/>
    </location>
</feature>
<proteinExistence type="predicted"/>
<dbReference type="EMBL" id="KN834782">
    <property type="protein sequence ID" value="KIK58900.1"/>
    <property type="molecule type" value="Genomic_DNA"/>
</dbReference>
<dbReference type="Proteomes" id="UP000053593">
    <property type="component" value="Unassembled WGS sequence"/>
</dbReference>
<evidence type="ECO:0000313" key="2">
    <source>
        <dbReference type="EMBL" id="KIK58900.1"/>
    </source>
</evidence>
<evidence type="ECO:0000313" key="3">
    <source>
        <dbReference type="Proteomes" id="UP000053593"/>
    </source>
</evidence>
<dbReference type="AlphaFoldDB" id="A0A0D0B674"/>
<name>A0A0D0B674_9AGAR</name>
<feature type="compositionally biased region" description="Acidic residues" evidence="1">
    <location>
        <begin position="31"/>
        <end position="48"/>
    </location>
</feature>
<reference evidence="2 3" key="1">
    <citation type="submission" date="2014-04" db="EMBL/GenBank/DDBJ databases">
        <title>Evolutionary Origins and Diversification of the Mycorrhizal Mutualists.</title>
        <authorList>
            <consortium name="DOE Joint Genome Institute"/>
            <consortium name="Mycorrhizal Genomics Consortium"/>
            <person name="Kohler A."/>
            <person name="Kuo A."/>
            <person name="Nagy L.G."/>
            <person name="Floudas D."/>
            <person name="Copeland A."/>
            <person name="Barry K.W."/>
            <person name="Cichocki N."/>
            <person name="Veneault-Fourrey C."/>
            <person name="LaButti K."/>
            <person name="Lindquist E.A."/>
            <person name="Lipzen A."/>
            <person name="Lundell T."/>
            <person name="Morin E."/>
            <person name="Murat C."/>
            <person name="Riley R."/>
            <person name="Ohm R."/>
            <person name="Sun H."/>
            <person name="Tunlid A."/>
            <person name="Henrissat B."/>
            <person name="Grigoriev I.V."/>
            <person name="Hibbett D.S."/>
            <person name="Martin F."/>
        </authorList>
    </citation>
    <scope>NUCLEOTIDE SEQUENCE [LARGE SCALE GENOMIC DNA]</scope>
    <source>
        <strain evidence="2 3">FD-317 M1</strain>
    </source>
</reference>
<gene>
    <name evidence="2" type="ORF">GYMLUDRAFT_245679</name>
</gene>
<organism evidence="2 3">
    <name type="scientific">Collybiopsis luxurians FD-317 M1</name>
    <dbReference type="NCBI Taxonomy" id="944289"/>
    <lineage>
        <taxon>Eukaryota</taxon>
        <taxon>Fungi</taxon>
        <taxon>Dikarya</taxon>
        <taxon>Basidiomycota</taxon>
        <taxon>Agaricomycotina</taxon>
        <taxon>Agaricomycetes</taxon>
        <taxon>Agaricomycetidae</taxon>
        <taxon>Agaricales</taxon>
        <taxon>Marasmiineae</taxon>
        <taxon>Omphalotaceae</taxon>
        <taxon>Collybiopsis</taxon>
        <taxon>Collybiopsis luxurians</taxon>
    </lineage>
</organism>
<protein>
    <submittedName>
        <fullName evidence="2">Uncharacterized protein</fullName>
    </submittedName>
</protein>
<keyword evidence="3" id="KW-1185">Reference proteome</keyword>
<accession>A0A0D0B674</accession>
<dbReference type="HOGENOM" id="CLU_2184268_0_0_1"/>